<feature type="compositionally biased region" description="Low complexity" evidence="2">
    <location>
        <begin position="497"/>
        <end position="508"/>
    </location>
</feature>
<dbReference type="Pfam" id="PF13230">
    <property type="entry name" value="GATase_4"/>
    <property type="match status" value="1"/>
</dbReference>
<name>A0A2B7WTZ7_9EURO</name>
<protein>
    <submittedName>
        <fullName evidence="4">Glutamine amidotransferase</fullName>
    </submittedName>
</protein>
<dbReference type="PROSITE" id="PS51278">
    <property type="entry name" value="GATASE_TYPE_2"/>
    <property type="match status" value="1"/>
</dbReference>
<evidence type="ECO:0000256" key="2">
    <source>
        <dbReference type="SAM" id="MobiDB-lite"/>
    </source>
</evidence>
<dbReference type="AlphaFoldDB" id="A0A2B7WTZ7"/>
<dbReference type="Gene3D" id="3.60.20.10">
    <property type="entry name" value="Glutamine Phosphoribosylpyrophosphate, subunit 1, domain 1"/>
    <property type="match status" value="1"/>
</dbReference>
<evidence type="ECO:0000313" key="5">
    <source>
        <dbReference type="Proteomes" id="UP000224080"/>
    </source>
</evidence>
<dbReference type="GO" id="GO:0006751">
    <property type="term" value="P:glutathione catabolic process"/>
    <property type="evidence" value="ECO:0007669"/>
    <property type="project" value="TreeGrafter"/>
</dbReference>
<dbReference type="FunFam" id="3.60.20.10:FF:000045">
    <property type="entry name" value="Glutamine amidotransferase DUG3"/>
    <property type="match status" value="1"/>
</dbReference>
<dbReference type="PANTHER" id="PTHR43187:SF1">
    <property type="entry name" value="GLUTAMINE AMIDOTRANSFERASE DUG3-RELATED"/>
    <property type="match status" value="1"/>
</dbReference>
<gene>
    <name evidence="4" type="ORF">GX51_05976</name>
</gene>
<dbReference type="EMBL" id="PDNC01000091">
    <property type="protein sequence ID" value="PGH00079.1"/>
    <property type="molecule type" value="Genomic_DNA"/>
</dbReference>
<comment type="caution">
    <text evidence="4">The sequence shown here is derived from an EMBL/GenBank/DDBJ whole genome shotgun (WGS) entry which is preliminary data.</text>
</comment>
<sequence length="537" mass="59775">MFEDDSKQATLWIMNVFDYDVSHLIDGVNIDRRFNAMSLTHDHHSYFGNFRVFFEAVPDQEHTYRINTFTSPASFLEAPTPTPTPLLNIPTSTNSPRAYYILIQFYIYTQNHSYATYKTTGGHQCQWLCPQRSPAMCRFLVYKGRHDILLSKLITEPSHSILTQSYDSRLRLDTRRPVNGDGFGVGFYTAPSLGPDPCIFTSTLPAWNCENLERLASKTTSSLIFAHVRATTEGALADNNCHPFQHNTLMWMHNGNLGGWKYIKRHLADSLADKWYLGVKGGTDSEWAFALFLDLMEREGGVDPSSAPEGGFGHALLREIMGKTIRRINELIAAIPAGCGVTDLETRSLLNFAVTDGHTVVCTRYVSSKTDEAASLYFSSGTKWKEGKTKGHFKMERHDKGADIVLVASEPLTFERHNWVTVPTNSMLTIHKQTVLIHPIIDEFYDDDPNHDRSAGFAVSKGLVSKAPGTTVSLDTNNNTTTNSTNNPNPPISEPFTPADTPGLTPGLTPGGKQGSNGGGPRLDELERKIRRVQLRA</sequence>
<dbReference type="OrthoDB" id="14446at2759"/>
<keyword evidence="4" id="KW-0808">Transferase</keyword>
<dbReference type="SUPFAM" id="SSF56235">
    <property type="entry name" value="N-terminal nucleophile aminohydrolases (Ntn hydrolases)"/>
    <property type="match status" value="1"/>
</dbReference>
<evidence type="ECO:0000259" key="3">
    <source>
        <dbReference type="PROSITE" id="PS51278"/>
    </source>
</evidence>
<keyword evidence="5" id="KW-1185">Reference proteome</keyword>
<dbReference type="InterPro" id="IPR029055">
    <property type="entry name" value="Ntn_hydrolases_N"/>
</dbReference>
<dbReference type="GO" id="GO:0016740">
    <property type="term" value="F:transferase activity"/>
    <property type="evidence" value="ECO:0007669"/>
    <property type="project" value="UniProtKB-KW"/>
</dbReference>
<accession>A0A2B7WTZ7</accession>
<feature type="compositionally biased region" description="Gly residues" evidence="2">
    <location>
        <begin position="509"/>
        <end position="521"/>
    </location>
</feature>
<reference evidence="4 5" key="1">
    <citation type="submission" date="2017-10" db="EMBL/GenBank/DDBJ databases">
        <title>Comparative genomics in systemic dimorphic fungi from Ajellomycetaceae.</title>
        <authorList>
            <person name="Munoz J.F."/>
            <person name="Mcewen J.G."/>
            <person name="Clay O.K."/>
            <person name="Cuomo C.A."/>
        </authorList>
    </citation>
    <scope>NUCLEOTIDE SEQUENCE [LARGE SCALE GENOMIC DNA]</scope>
    <source>
        <strain evidence="4 5">UAMH130</strain>
    </source>
</reference>
<dbReference type="InterPro" id="IPR052373">
    <property type="entry name" value="Gamma-glu_amide_hydrolase"/>
</dbReference>
<dbReference type="GO" id="GO:0061672">
    <property type="term" value="C:glutathione hydrolase complex"/>
    <property type="evidence" value="ECO:0007669"/>
    <property type="project" value="TreeGrafter"/>
</dbReference>
<feature type="region of interest" description="Disordered" evidence="2">
    <location>
        <begin position="467"/>
        <end position="537"/>
    </location>
</feature>
<dbReference type="Proteomes" id="UP000224080">
    <property type="component" value="Unassembled WGS sequence"/>
</dbReference>
<dbReference type="CDD" id="cd01908">
    <property type="entry name" value="YafJ"/>
    <property type="match status" value="1"/>
</dbReference>
<evidence type="ECO:0000313" key="4">
    <source>
        <dbReference type="EMBL" id="PGH00079.1"/>
    </source>
</evidence>
<dbReference type="STRING" id="2060905.A0A2B7WTZ7"/>
<proteinExistence type="predicted"/>
<dbReference type="InterPro" id="IPR017932">
    <property type="entry name" value="GATase_2_dom"/>
</dbReference>
<dbReference type="GO" id="GO:0005737">
    <property type="term" value="C:cytoplasm"/>
    <property type="evidence" value="ECO:0007669"/>
    <property type="project" value="TreeGrafter"/>
</dbReference>
<dbReference type="PANTHER" id="PTHR43187">
    <property type="entry name" value="GLUTAMINE AMIDOTRANSFERASE DUG3-RELATED"/>
    <property type="match status" value="1"/>
</dbReference>
<dbReference type="InterPro" id="IPR026869">
    <property type="entry name" value="EgtC-like"/>
</dbReference>
<keyword evidence="1 4" id="KW-0315">Glutamine amidotransferase</keyword>
<feature type="compositionally biased region" description="Low complexity" evidence="2">
    <location>
        <begin position="476"/>
        <end position="487"/>
    </location>
</feature>
<feature type="domain" description="Glutamine amidotransferase type-2" evidence="3">
    <location>
        <begin position="137"/>
        <end position="477"/>
    </location>
</feature>
<organism evidence="4 5">
    <name type="scientific">Blastomyces parvus</name>
    <dbReference type="NCBI Taxonomy" id="2060905"/>
    <lineage>
        <taxon>Eukaryota</taxon>
        <taxon>Fungi</taxon>
        <taxon>Dikarya</taxon>
        <taxon>Ascomycota</taxon>
        <taxon>Pezizomycotina</taxon>
        <taxon>Eurotiomycetes</taxon>
        <taxon>Eurotiomycetidae</taxon>
        <taxon>Onygenales</taxon>
        <taxon>Ajellomycetaceae</taxon>
        <taxon>Blastomyces</taxon>
    </lineage>
</organism>
<evidence type="ECO:0000256" key="1">
    <source>
        <dbReference type="ARBA" id="ARBA00022962"/>
    </source>
</evidence>
<dbReference type="GO" id="GO:0008242">
    <property type="term" value="F:omega peptidase activity"/>
    <property type="evidence" value="ECO:0007669"/>
    <property type="project" value="TreeGrafter"/>
</dbReference>